<sequence>MPKIAIALQQDFADWEPALLMAAARYYLNCEVLTASPDGESLTSMGGLKISPDLSYDALVPSDFDALVIPGGYAWEKGKAFDFTPMLRAFVRENKVVAGICAAASALAESGILDGVDHTGNSLASHQRQPGYHGSAFYRDQPQAVRAGKIVTAAGFAPDTFAIEVLKALELYGPEAEAELSGFSAEHRGRA</sequence>
<dbReference type="OrthoDB" id="8030967at2"/>
<organism evidence="2 3">
    <name type="scientific">Peteryoungia ipomoeae</name>
    <dbReference type="NCBI Taxonomy" id="1210932"/>
    <lineage>
        <taxon>Bacteria</taxon>
        <taxon>Pseudomonadati</taxon>
        <taxon>Pseudomonadota</taxon>
        <taxon>Alphaproteobacteria</taxon>
        <taxon>Hyphomicrobiales</taxon>
        <taxon>Rhizobiaceae</taxon>
        <taxon>Peteryoungia</taxon>
    </lineage>
</organism>
<comment type="caution">
    <text evidence="2">The sequence shown here is derived from an EMBL/GenBank/DDBJ whole genome shotgun (WGS) entry which is preliminary data.</text>
</comment>
<dbReference type="InterPro" id="IPR052158">
    <property type="entry name" value="INH-QAR"/>
</dbReference>
<dbReference type="InterPro" id="IPR002818">
    <property type="entry name" value="DJ-1/PfpI"/>
</dbReference>
<evidence type="ECO:0000313" key="3">
    <source>
        <dbReference type="Proteomes" id="UP000308828"/>
    </source>
</evidence>
<dbReference type="PANTHER" id="PTHR43130">
    <property type="entry name" value="ARAC-FAMILY TRANSCRIPTIONAL REGULATOR"/>
    <property type="match status" value="1"/>
</dbReference>
<dbReference type="Gene3D" id="3.40.50.880">
    <property type="match status" value="1"/>
</dbReference>
<dbReference type="InterPro" id="IPR029062">
    <property type="entry name" value="Class_I_gatase-like"/>
</dbReference>
<feature type="domain" description="DJ-1/PfpI" evidence="1">
    <location>
        <begin position="3"/>
        <end position="167"/>
    </location>
</feature>
<dbReference type="PANTHER" id="PTHR43130:SF3">
    <property type="entry name" value="HTH-TYPE TRANSCRIPTIONAL REGULATOR RV1931C"/>
    <property type="match status" value="1"/>
</dbReference>
<name>A0A4S8NZX3_9HYPH</name>
<dbReference type="SUPFAM" id="SSF52317">
    <property type="entry name" value="Class I glutamine amidotransferase-like"/>
    <property type="match status" value="1"/>
</dbReference>
<dbReference type="AlphaFoldDB" id="A0A4S8NZX3"/>
<dbReference type="RefSeq" id="WP_136598650.1">
    <property type="nucleotide sequence ID" value="NZ_STGV01000003.1"/>
</dbReference>
<proteinExistence type="predicted"/>
<gene>
    <name evidence="2" type="ORF">FAA97_11415</name>
</gene>
<evidence type="ECO:0000259" key="1">
    <source>
        <dbReference type="Pfam" id="PF01965"/>
    </source>
</evidence>
<accession>A0A4S8NZX3</accession>
<keyword evidence="3" id="KW-1185">Reference proteome</keyword>
<protein>
    <submittedName>
        <fullName evidence="2">Glutamine amidotransferase</fullName>
    </submittedName>
</protein>
<evidence type="ECO:0000313" key="2">
    <source>
        <dbReference type="EMBL" id="THV23208.1"/>
    </source>
</evidence>
<keyword evidence="2" id="KW-0315">Glutamine amidotransferase</keyword>
<dbReference type="GO" id="GO:0016740">
    <property type="term" value="F:transferase activity"/>
    <property type="evidence" value="ECO:0007669"/>
    <property type="project" value="UniProtKB-KW"/>
</dbReference>
<dbReference type="Pfam" id="PF01965">
    <property type="entry name" value="DJ-1_PfpI"/>
    <property type="match status" value="1"/>
</dbReference>
<keyword evidence="2" id="KW-0808">Transferase</keyword>
<reference evidence="2 3" key="1">
    <citation type="submission" date="2019-04" db="EMBL/GenBank/DDBJ databases">
        <title>Genome sequence of strain shin9-1.</title>
        <authorList>
            <person name="Gao J."/>
            <person name="Sun J."/>
        </authorList>
    </citation>
    <scope>NUCLEOTIDE SEQUENCE [LARGE SCALE GENOMIC DNA]</scope>
    <source>
        <strain evidence="3">shin9-1</strain>
    </source>
</reference>
<dbReference type="Proteomes" id="UP000308828">
    <property type="component" value="Unassembled WGS sequence"/>
</dbReference>
<dbReference type="EMBL" id="STGV01000003">
    <property type="protein sequence ID" value="THV23208.1"/>
    <property type="molecule type" value="Genomic_DNA"/>
</dbReference>